<protein>
    <recommendedName>
        <fullName evidence="4">Arylsulfotransferase</fullName>
    </recommendedName>
</protein>
<reference evidence="2" key="2">
    <citation type="journal article" date="2023" name="IMA Fungus">
        <title>Comparative genomic study of the Penicillium genus elucidates a diverse pangenome and 15 lateral gene transfer events.</title>
        <authorList>
            <person name="Petersen C."/>
            <person name="Sorensen T."/>
            <person name="Nielsen M.R."/>
            <person name="Sondergaard T.E."/>
            <person name="Sorensen J.L."/>
            <person name="Fitzpatrick D.A."/>
            <person name="Frisvad J.C."/>
            <person name="Nielsen K.L."/>
        </authorList>
    </citation>
    <scope>NUCLEOTIDE SEQUENCE</scope>
    <source>
        <strain evidence="2">IBT 35673</strain>
    </source>
</reference>
<organism evidence="2 3">
    <name type="scientific">Penicillium brevicompactum</name>
    <dbReference type="NCBI Taxonomy" id="5074"/>
    <lineage>
        <taxon>Eukaryota</taxon>
        <taxon>Fungi</taxon>
        <taxon>Dikarya</taxon>
        <taxon>Ascomycota</taxon>
        <taxon>Pezizomycotina</taxon>
        <taxon>Eurotiomycetes</taxon>
        <taxon>Eurotiomycetidae</taxon>
        <taxon>Eurotiales</taxon>
        <taxon>Aspergillaceae</taxon>
        <taxon>Penicillium</taxon>
    </lineage>
</organism>
<dbReference type="PANTHER" id="PTHR35340:SF9">
    <property type="entry name" value="ASST-DOMAIN-CONTAINING PROTEIN"/>
    <property type="match status" value="1"/>
</dbReference>
<proteinExistence type="predicted"/>
<accession>A0A9W9QGD5</accession>
<reference evidence="2" key="1">
    <citation type="submission" date="2022-12" db="EMBL/GenBank/DDBJ databases">
        <authorList>
            <person name="Petersen C."/>
        </authorList>
    </citation>
    <scope>NUCLEOTIDE SEQUENCE</scope>
    <source>
        <strain evidence="2">IBT 35673</strain>
    </source>
</reference>
<evidence type="ECO:0000256" key="1">
    <source>
        <dbReference type="SAM" id="SignalP"/>
    </source>
</evidence>
<gene>
    <name evidence="2" type="ORF">N7452_008003</name>
</gene>
<dbReference type="EMBL" id="JAPZBQ010000004">
    <property type="protein sequence ID" value="KAJ5335600.1"/>
    <property type="molecule type" value="Genomic_DNA"/>
</dbReference>
<evidence type="ECO:0000313" key="2">
    <source>
        <dbReference type="EMBL" id="KAJ5335600.1"/>
    </source>
</evidence>
<name>A0A9W9QGD5_PENBR</name>
<dbReference type="Pfam" id="PF14269">
    <property type="entry name" value="Arylsulfotran_2"/>
    <property type="match status" value="1"/>
</dbReference>
<feature type="chain" id="PRO_5040905441" description="Arylsulfotransferase" evidence="1">
    <location>
        <begin position="22"/>
        <end position="540"/>
    </location>
</feature>
<evidence type="ECO:0000313" key="3">
    <source>
        <dbReference type="Proteomes" id="UP001147695"/>
    </source>
</evidence>
<dbReference type="AlphaFoldDB" id="A0A9W9QGD5"/>
<keyword evidence="1" id="KW-0732">Signal</keyword>
<dbReference type="Proteomes" id="UP001147695">
    <property type="component" value="Unassembled WGS sequence"/>
</dbReference>
<feature type="signal peptide" evidence="1">
    <location>
        <begin position="1"/>
        <end position="21"/>
    </location>
</feature>
<dbReference type="InterPro" id="IPR039535">
    <property type="entry name" value="ASST-like"/>
</dbReference>
<dbReference type="InterPro" id="IPR053143">
    <property type="entry name" value="Arylsulfate_ST"/>
</dbReference>
<comment type="caution">
    <text evidence="2">The sequence shown here is derived from an EMBL/GenBank/DDBJ whole genome shotgun (WGS) entry which is preliminary data.</text>
</comment>
<dbReference type="InterPro" id="IPR011047">
    <property type="entry name" value="Quinoprotein_ADH-like_sf"/>
</dbReference>
<evidence type="ECO:0008006" key="4">
    <source>
        <dbReference type="Google" id="ProtNLM"/>
    </source>
</evidence>
<sequence length="540" mass="60685">MIPLCWKSLLLLGSVLQLVYADWQFRSRPDLSPPRLNITVPAQPAVEKGLIFVAQYLGFKEGSSGPEQPAAYIFEDNGDLVWSSVGHLAGWIADFGPTVVNNVPVLRAFQGILDGPHGRMYGDHVLLDEHYRTIKVVKPASHRLVSCHEFQVVNGETVLMETPVAVPIDLKPFGGDDSQNWIVSNGFQEVDISSGKLLFEWYSLDHVNPEYSAFPLESEGVFKGTSSVDAWNYFHINSVDKDDEGNYLISARNYAAIFKINGTDGEIIWQLGGRRGSDFDVPSNVKFAYQHDARFRYRSPNGSIEHISFFDNADHSAPGRSINPFSRARFVELNHETSTAKEIHTYQPPDNLVTHSQGNLQFLGNGNKFVNWGQAGAVTEFSEDGNVLFHAYLDSGENRNVQSYRGFRANWRGFPEEEPAVLPILDSEENLSVYVSWNGDTETKFWRFYLQRAGTNTAFSLGKQKRTGFETKTSIDVSNIRSKTGEEKIYAEAFDSQGRFLRRTMPVAIKSYLPDYLQHSSGGRLDHADGIFWVQYPLGI</sequence>
<dbReference type="PANTHER" id="PTHR35340">
    <property type="entry name" value="PQQ ENZYME REPEAT PROTEIN-RELATED"/>
    <property type="match status" value="1"/>
</dbReference>
<dbReference type="SUPFAM" id="SSF50998">
    <property type="entry name" value="Quinoprotein alcohol dehydrogenase-like"/>
    <property type="match status" value="1"/>
</dbReference>